<feature type="compositionally biased region" description="Polar residues" evidence="1">
    <location>
        <begin position="1"/>
        <end position="18"/>
    </location>
</feature>
<sequence>MTVQNDGVTAGASDTGTGTVAEPWETGTFAEPLNYLFQRVRLQGRDGPPTNAEVAAATGNAESTIQQLRSGKKPNPTMKTIVALAGFFQVSPGFFFDKHVARRDMEKHEAPTEVEKRLVAAMRSRGVRRIALRANGLSPESLRMLEAVISTARMADGLSAEMIEDDLDLSE</sequence>
<dbReference type="SUPFAM" id="SSF47413">
    <property type="entry name" value="lambda repressor-like DNA-binding domains"/>
    <property type="match status" value="1"/>
</dbReference>
<feature type="domain" description="HTH cro/C1-type" evidence="2">
    <location>
        <begin position="52"/>
        <end position="95"/>
    </location>
</feature>
<dbReference type="InterPro" id="IPR010982">
    <property type="entry name" value="Lambda_DNA-bd_dom_sf"/>
</dbReference>
<dbReference type="Pfam" id="PF01381">
    <property type="entry name" value="HTH_3"/>
    <property type="match status" value="1"/>
</dbReference>
<keyword evidence="4" id="KW-1185">Reference proteome</keyword>
<dbReference type="CDD" id="cd00093">
    <property type="entry name" value="HTH_XRE"/>
    <property type="match status" value="1"/>
</dbReference>
<evidence type="ECO:0000259" key="2">
    <source>
        <dbReference type="PROSITE" id="PS50943"/>
    </source>
</evidence>
<evidence type="ECO:0000313" key="3">
    <source>
        <dbReference type="EMBL" id="MFF4520476.1"/>
    </source>
</evidence>
<reference evidence="3 4" key="1">
    <citation type="submission" date="2024-10" db="EMBL/GenBank/DDBJ databases">
        <title>The Natural Products Discovery Center: Release of the First 8490 Sequenced Strains for Exploring Actinobacteria Biosynthetic Diversity.</title>
        <authorList>
            <person name="Kalkreuter E."/>
            <person name="Kautsar S.A."/>
            <person name="Yang D."/>
            <person name="Bader C.D."/>
            <person name="Teijaro C.N."/>
            <person name="Fluegel L."/>
            <person name="Davis C.M."/>
            <person name="Simpson J.R."/>
            <person name="Lauterbach L."/>
            <person name="Steele A.D."/>
            <person name="Gui C."/>
            <person name="Meng S."/>
            <person name="Li G."/>
            <person name="Viehrig K."/>
            <person name="Ye F."/>
            <person name="Su P."/>
            <person name="Kiefer A.F."/>
            <person name="Nichols A."/>
            <person name="Cepeda A.J."/>
            <person name="Yan W."/>
            <person name="Fan B."/>
            <person name="Jiang Y."/>
            <person name="Adhikari A."/>
            <person name="Zheng C.-J."/>
            <person name="Schuster L."/>
            <person name="Cowan T.M."/>
            <person name="Smanski M.J."/>
            <person name="Chevrette M.G."/>
            <person name="De Carvalho L.P.S."/>
            <person name="Shen B."/>
        </authorList>
    </citation>
    <scope>NUCLEOTIDE SEQUENCE [LARGE SCALE GENOMIC DNA]</scope>
    <source>
        <strain evidence="3 4">NPDC001390</strain>
    </source>
</reference>
<dbReference type="PROSITE" id="PS50943">
    <property type="entry name" value="HTH_CROC1"/>
    <property type="match status" value="1"/>
</dbReference>
<dbReference type="Gene3D" id="1.10.260.40">
    <property type="entry name" value="lambda repressor-like DNA-binding domains"/>
    <property type="match status" value="1"/>
</dbReference>
<proteinExistence type="predicted"/>
<dbReference type="RefSeq" id="WP_387883153.1">
    <property type="nucleotide sequence ID" value="NZ_JBIAWJ010000001.1"/>
</dbReference>
<dbReference type="InterPro" id="IPR001387">
    <property type="entry name" value="Cro/C1-type_HTH"/>
</dbReference>
<accession>A0ABW6UAM3</accession>
<comment type="caution">
    <text evidence="3">The sequence shown here is derived from an EMBL/GenBank/DDBJ whole genome shotgun (WGS) entry which is preliminary data.</text>
</comment>
<evidence type="ECO:0000313" key="4">
    <source>
        <dbReference type="Proteomes" id="UP001602058"/>
    </source>
</evidence>
<dbReference type="EMBL" id="JBIAWJ010000001">
    <property type="protein sequence ID" value="MFF4520476.1"/>
    <property type="molecule type" value="Genomic_DNA"/>
</dbReference>
<evidence type="ECO:0000256" key="1">
    <source>
        <dbReference type="SAM" id="MobiDB-lite"/>
    </source>
</evidence>
<gene>
    <name evidence="3" type="ORF">ACFY1D_03235</name>
</gene>
<feature type="region of interest" description="Disordered" evidence="1">
    <location>
        <begin position="1"/>
        <end position="23"/>
    </location>
</feature>
<protein>
    <submittedName>
        <fullName evidence="3">Helix-turn-helix domain-containing protein</fullName>
    </submittedName>
</protein>
<dbReference type="Proteomes" id="UP001602058">
    <property type="component" value="Unassembled WGS sequence"/>
</dbReference>
<name>A0ABW6UAM3_9ACTN</name>
<organism evidence="3 4">
    <name type="scientific">Streptomyces bluensis</name>
    <dbReference type="NCBI Taxonomy" id="33897"/>
    <lineage>
        <taxon>Bacteria</taxon>
        <taxon>Bacillati</taxon>
        <taxon>Actinomycetota</taxon>
        <taxon>Actinomycetes</taxon>
        <taxon>Kitasatosporales</taxon>
        <taxon>Streptomycetaceae</taxon>
        <taxon>Streptomyces</taxon>
    </lineage>
</organism>